<feature type="compositionally biased region" description="Basic and acidic residues" evidence="1">
    <location>
        <begin position="37"/>
        <end position="66"/>
    </location>
</feature>
<organism evidence="5">
    <name type="scientific">Schistocephalus solidus</name>
    <name type="common">Tapeworm</name>
    <dbReference type="NCBI Taxonomy" id="70667"/>
    <lineage>
        <taxon>Eukaryota</taxon>
        <taxon>Metazoa</taxon>
        <taxon>Spiralia</taxon>
        <taxon>Lophotrochozoa</taxon>
        <taxon>Platyhelminthes</taxon>
        <taxon>Cestoda</taxon>
        <taxon>Eucestoda</taxon>
        <taxon>Diphyllobothriidea</taxon>
        <taxon>Diphyllobothriidae</taxon>
        <taxon>Schistocephalus</taxon>
    </lineage>
</organism>
<proteinExistence type="predicted"/>
<dbReference type="Proteomes" id="UP000275846">
    <property type="component" value="Unassembled WGS sequence"/>
</dbReference>
<evidence type="ECO:0000256" key="2">
    <source>
        <dbReference type="SAM" id="SignalP"/>
    </source>
</evidence>
<protein>
    <submittedName>
        <fullName evidence="3 5">Uncharacterized protein</fullName>
    </submittedName>
</protein>
<feature type="chain" id="PRO_5043141120" evidence="2">
    <location>
        <begin position="26"/>
        <end position="237"/>
    </location>
</feature>
<feature type="signal peptide" evidence="2">
    <location>
        <begin position="1"/>
        <end position="25"/>
    </location>
</feature>
<evidence type="ECO:0000256" key="1">
    <source>
        <dbReference type="SAM" id="MobiDB-lite"/>
    </source>
</evidence>
<reference evidence="5" key="1">
    <citation type="submission" date="2016-06" db="UniProtKB">
        <authorList>
            <consortium name="WormBaseParasite"/>
        </authorList>
    </citation>
    <scope>IDENTIFICATION</scope>
</reference>
<keyword evidence="2" id="KW-0732">Signal</keyword>
<evidence type="ECO:0000313" key="5">
    <source>
        <dbReference type="WBParaSite" id="SSLN_0000264901-mRNA-1"/>
    </source>
</evidence>
<feature type="region of interest" description="Disordered" evidence="1">
    <location>
        <begin position="28"/>
        <end position="104"/>
    </location>
</feature>
<dbReference type="WBParaSite" id="SSLN_0000264901-mRNA-1">
    <property type="protein sequence ID" value="SSLN_0000264901-mRNA-1"/>
    <property type="gene ID" value="SSLN_0000264901"/>
</dbReference>
<feature type="compositionally biased region" description="Basic and acidic residues" evidence="1">
    <location>
        <begin position="73"/>
        <end position="95"/>
    </location>
</feature>
<evidence type="ECO:0000313" key="3">
    <source>
        <dbReference type="EMBL" id="VDL88947.1"/>
    </source>
</evidence>
<reference evidence="3 4" key="2">
    <citation type="submission" date="2018-11" db="EMBL/GenBank/DDBJ databases">
        <authorList>
            <consortium name="Pathogen Informatics"/>
        </authorList>
    </citation>
    <scope>NUCLEOTIDE SEQUENCE [LARGE SCALE GENOMIC DNA]</scope>
    <source>
        <strain evidence="3 4">NST_G2</strain>
    </source>
</reference>
<dbReference type="EMBL" id="UYSU01032284">
    <property type="protein sequence ID" value="VDL88947.1"/>
    <property type="molecule type" value="Genomic_DNA"/>
</dbReference>
<name>A0A183SEB4_SCHSO</name>
<sequence length="237" mass="26773">MTKFPVCKVLFPLGCLKFWSQLVRADKYSPHPHHHNSSRDDRTCKDDTKRRQSQRRPDVQGRHEATTKPSIDTPERDAANRHTEWTSRALGEESSRTPLAARPRHCRSGHDLAFETTELLLRDKYDKTQNRLGRTQILQLLKFCLKTYFTFEETEQVKGAPMGSLIPGLIAEAVGLAGFLTSQTEILGSASGSGYGQLKKTSRFQMTIPFDLERGGDTSAQIKRNPEEESLATTRVN</sequence>
<evidence type="ECO:0000313" key="4">
    <source>
        <dbReference type="Proteomes" id="UP000275846"/>
    </source>
</evidence>
<keyword evidence="4" id="KW-1185">Reference proteome</keyword>
<dbReference type="AlphaFoldDB" id="A0A183SEB4"/>
<gene>
    <name evidence="3" type="ORF">SSLN_LOCUS2562</name>
</gene>
<accession>A0A183SEB4</accession>